<evidence type="ECO:0000313" key="9">
    <source>
        <dbReference type="EMBL" id="PSR92904.1"/>
    </source>
</evidence>
<dbReference type="STRING" id="1590841.A0A2R6PKQ5"/>
<dbReference type="GO" id="GO:0008017">
    <property type="term" value="F:microtubule binding"/>
    <property type="evidence" value="ECO:0007669"/>
    <property type="project" value="InterPro"/>
</dbReference>
<feature type="region of interest" description="Disordered" evidence="7">
    <location>
        <begin position="108"/>
        <end position="140"/>
    </location>
</feature>
<keyword evidence="6" id="KW-0175">Coiled coil</keyword>
<accession>A0A2R6PKQ5</accession>
<evidence type="ECO:0000256" key="7">
    <source>
        <dbReference type="SAM" id="MobiDB-lite"/>
    </source>
</evidence>
<reference evidence="9 10" key="1">
    <citation type="submission" date="2017-07" db="EMBL/GenBank/DDBJ databases">
        <title>An improved, manually edited Actinidia chinensis var. chinensis (kiwifruit) genome highlights the challenges associated with draft genomes and gene prediction in plants.</title>
        <authorList>
            <person name="Pilkington S."/>
            <person name="Crowhurst R."/>
            <person name="Hilario E."/>
            <person name="Nardozza S."/>
            <person name="Fraser L."/>
            <person name="Peng Y."/>
            <person name="Gunaseelan K."/>
            <person name="Simpson R."/>
            <person name="Tahir J."/>
            <person name="Deroles S."/>
            <person name="Templeton K."/>
            <person name="Luo Z."/>
            <person name="Davy M."/>
            <person name="Cheng C."/>
            <person name="Mcneilage M."/>
            <person name="Scaglione D."/>
            <person name="Liu Y."/>
            <person name="Zhang Q."/>
            <person name="Datson P."/>
            <person name="De Silva N."/>
            <person name="Gardiner S."/>
            <person name="Bassett H."/>
            <person name="Chagne D."/>
            <person name="Mccallum J."/>
            <person name="Dzierzon H."/>
            <person name="Deng C."/>
            <person name="Wang Y.-Y."/>
            <person name="Barron N."/>
            <person name="Manako K."/>
            <person name="Bowen J."/>
            <person name="Foster T."/>
            <person name="Erridge Z."/>
            <person name="Tiffin H."/>
            <person name="Waite C."/>
            <person name="Davies K."/>
            <person name="Grierson E."/>
            <person name="Laing W."/>
            <person name="Kirk R."/>
            <person name="Chen X."/>
            <person name="Wood M."/>
            <person name="Montefiori M."/>
            <person name="Brummell D."/>
            <person name="Schwinn K."/>
            <person name="Catanach A."/>
            <person name="Fullerton C."/>
            <person name="Li D."/>
            <person name="Meiyalaghan S."/>
            <person name="Nieuwenhuizen N."/>
            <person name="Read N."/>
            <person name="Prakash R."/>
            <person name="Hunter D."/>
            <person name="Zhang H."/>
            <person name="Mckenzie M."/>
            <person name="Knabel M."/>
            <person name="Harris A."/>
            <person name="Allan A."/>
            <person name="Chen A."/>
            <person name="Janssen B."/>
            <person name="Plunkett B."/>
            <person name="Dwamena C."/>
            <person name="Voogd C."/>
            <person name="Leif D."/>
            <person name="Lafferty D."/>
            <person name="Souleyre E."/>
            <person name="Varkonyi-Gasic E."/>
            <person name="Gambi F."/>
            <person name="Hanley J."/>
            <person name="Yao J.-L."/>
            <person name="Cheung J."/>
            <person name="David K."/>
            <person name="Warren B."/>
            <person name="Marsh K."/>
            <person name="Snowden K."/>
            <person name="Lin-Wang K."/>
            <person name="Brian L."/>
            <person name="Martinez-Sanchez M."/>
            <person name="Wang M."/>
            <person name="Ileperuma N."/>
            <person name="Macnee N."/>
            <person name="Campin R."/>
            <person name="Mcatee P."/>
            <person name="Drummond R."/>
            <person name="Espley R."/>
            <person name="Ireland H."/>
            <person name="Wu R."/>
            <person name="Atkinson R."/>
            <person name="Karunairetnam S."/>
            <person name="Bulley S."/>
            <person name="Chunkath S."/>
            <person name="Hanley Z."/>
            <person name="Storey R."/>
            <person name="Thrimawithana A."/>
            <person name="Thomson S."/>
            <person name="David C."/>
            <person name="Testolin R."/>
        </authorList>
    </citation>
    <scope>NUCLEOTIDE SEQUENCE [LARGE SCALE GENOMIC DNA]</scope>
    <source>
        <strain evidence="10">cv. Red5</strain>
        <tissue evidence="9">Young leaf</tissue>
    </source>
</reference>
<dbReference type="Gramene" id="PSR92904">
    <property type="protein sequence ID" value="PSR92904"/>
    <property type="gene ID" value="CEY00_Acc27507"/>
</dbReference>
<gene>
    <name evidence="9" type="ORF">CEY00_Acc27507</name>
</gene>
<dbReference type="EMBL" id="NKQK01000024">
    <property type="protein sequence ID" value="PSR92904.1"/>
    <property type="molecule type" value="Genomic_DNA"/>
</dbReference>
<evidence type="ECO:0000256" key="1">
    <source>
        <dbReference type="ARBA" id="ARBA00004245"/>
    </source>
</evidence>
<dbReference type="PANTHER" id="PTHR46372">
    <property type="entry name" value="PROTEIN WVD2-LIKE 3"/>
    <property type="match status" value="1"/>
</dbReference>
<dbReference type="GO" id="GO:0000226">
    <property type="term" value="P:microtubule cytoskeleton organization"/>
    <property type="evidence" value="ECO:0007669"/>
    <property type="project" value="InterPro"/>
</dbReference>
<evidence type="ECO:0000259" key="8">
    <source>
        <dbReference type="Pfam" id="PF06886"/>
    </source>
</evidence>
<dbReference type="InterPro" id="IPR044806">
    <property type="entry name" value="WVD2/WDL1-4"/>
</dbReference>
<feature type="compositionally biased region" description="Basic and acidic residues" evidence="7">
    <location>
        <begin position="108"/>
        <end position="119"/>
    </location>
</feature>
<dbReference type="FunCoup" id="A0A2R6PKQ5">
    <property type="interactions" value="50"/>
</dbReference>
<dbReference type="Proteomes" id="UP000241394">
    <property type="component" value="Chromosome LG24"/>
</dbReference>
<dbReference type="PANTHER" id="PTHR46372:SF2">
    <property type="entry name" value="PROTEIN WVD2-LIKE 3"/>
    <property type="match status" value="1"/>
</dbReference>
<evidence type="ECO:0000256" key="2">
    <source>
        <dbReference type="ARBA" id="ARBA00005885"/>
    </source>
</evidence>
<evidence type="ECO:0000256" key="4">
    <source>
        <dbReference type="ARBA" id="ARBA00022701"/>
    </source>
</evidence>
<evidence type="ECO:0000313" key="10">
    <source>
        <dbReference type="Proteomes" id="UP000241394"/>
    </source>
</evidence>
<evidence type="ECO:0000256" key="3">
    <source>
        <dbReference type="ARBA" id="ARBA00022490"/>
    </source>
</evidence>
<dbReference type="OrthoDB" id="1925970at2759"/>
<dbReference type="AlphaFoldDB" id="A0A2R6PKQ5"/>
<protein>
    <submittedName>
        <fullName evidence="9">Protein WVD2-like</fullName>
    </submittedName>
</protein>
<feature type="domain" description="TPX2 C-terminal" evidence="8">
    <location>
        <begin position="238"/>
        <end position="307"/>
    </location>
</feature>
<keyword evidence="3" id="KW-0963">Cytoplasm</keyword>
<feature type="region of interest" description="Disordered" evidence="7">
    <location>
        <begin position="301"/>
        <end position="377"/>
    </location>
</feature>
<comment type="subcellular location">
    <subcellularLocation>
        <location evidence="1">Cytoplasm</location>
        <location evidence="1">Cytoskeleton</location>
    </subcellularLocation>
</comment>
<dbReference type="OMA" id="HINGDPE"/>
<keyword evidence="10" id="KW-1185">Reference proteome</keyword>
<keyword evidence="4" id="KW-0493">Microtubule</keyword>
<name>A0A2R6PKQ5_ACTCC</name>
<organism evidence="9 10">
    <name type="scientific">Actinidia chinensis var. chinensis</name>
    <name type="common">Chinese soft-hair kiwi</name>
    <dbReference type="NCBI Taxonomy" id="1590841"/>
    <lineage>
        <taxon>Eukaryota</taxon>
        <taxon>Viridiplantae</taxon>
        <taxon>Streptophyta</taxon>
        <taxon>Embryophyta</taxon>
        <taxon>Tracheophyta</taxon>
        <taxon>Spermatophyta</taxon>
        <taxon>Magnoliopsida</taxon>
        <taxon>eudicotyledons</taxon>
        <taxon>Gunneridae</taxon>
        <taxon>Pentapetalae</taxon>
        <taxon>asterids</taxon>
        <taxon>Ericales</taxon>
        <taxon>Actinidiaceae</taxon>
        <taxon>Actinidia</taxon>
    </lineage>
</organism>
<comment type="caution">
    <text evidence="9">The sequence shown here is derived from an EMBL/GenBank/DDBJ whole genome shotgun (WGS) entry which is preliminary data.</text>
</comment>
<evidence type="ECO:0000256" key="6">
    <source>
        <dbReference type="SAM" id="Coils"/>
    </source>
</evidence>
<reference evidence="10" key="2">
    <citation type="journal article" date="2018" name="BMC Genomics">
        <title>A manually annotated Actinidia chinensis var. chinensis (kiwifruit) genome highlights the challenges associated with draft genomes and gene prediction in plants.</title>
        <authorList>
            <person name="Pilkington S.M."/>
            <person name="Crowhurst R."/>
            <person name="Hilario E."/>
            <person name="Nardozza S."/>
            <person name="Fraser L."/>
            <person name="Peng Y."/>
            <person name="Gunaseelan K."/>
            <person name="Simpson R."/>
            <person name="Tahir J."/>
            <person name="Deroles S.C."/>
            <person name="Templeton K."/>
            <person name="Luo Z."/>
            <person name="Davy M."/>
            <person name="Cheng C."/>
            <person name="McNeilage M."/>
            <person name="Scaglione D."/>
            <person name="Liu Y."/>
            <person name="Zhang Q."/>
            <person name="Datson P."/>
            <person name="De Silva N."/>
            <person name="Gardiner S.E."/>
            <person name="Bassett H."/>
            <person name="Chagne D."/>
            <person name="McCallum J."/>
            <person name="Dzierzon H."/>
            <person name="Deng C."/>
            <person name="Wang Y.Y."/>
            <person name="Barron L."/>
            <person name="Manako K."/>
            <person name="Bowen J."/>
            <person name="Foster T.M."/>
            <person name="Erridge Z.A."/>
            <person name="Tiffin H."/>
            <person name="Waite C.N."/>
            <person name="Davies K.M."/>
            <person name="Grierson E.P."/>
            <person name="Laing W.A."/>
            <person name="Kirk R."/>
            <person name="Chen X."/>
            <person name="Wood M."/>
            <person name="Montefiori M."/>
            <person name="Brummell D.A."/>
            <person name="Schwinn K.E."/>
            <person name="Catanach A."/>
            <person name="Fullerton C."/>
            <person name="Li D."/>
            <person name="Meiyalaghan S."/>
            <person name="Nieuwenhuizen N."/>
            <person name="Read N."/>
            <person name="Prakash R."/>
            <person name="Hunter D."/>
            <person name="Zhang H."/>
            <person name="McKenzie M."/>
            <person name="Knabel M."/>
            <person name="Harris A."/>
            <person name="Allan A.C."/>
            <person name="Gleave A."/>
            <person name="Chen A."/>
            <person name="Janssen B.J."/>
            <person name="Plunkett B."/>
            <person name="Ampomah-Dwamena C."/>
            <person name="Voogd C."/>
            <person name="Leif D."/>
            <person name="Lafferty D."/>
            <person name="Souleyre E.J.F."/>
            <person name="Varkonyi-Gasic E."/>
            <person name="Gambi F."/>
            <person name="Hanley J."/>
            <person name="Yao J.L."/>
            <person name="Cheung J."/>
            <person name="David K.M."/>
            <person name="Warren B."/>
            <person name="Marsh K."/>
            <person name="Snowden K.C."/>
            <person name="Lin-Wang K."/>
            <person name="Brian L."/>
            <person name="Martinez-Sanchez M."/>
            <person name="Wang M."/>
            <person name="Ileperuma N."/>
            <person name="Macnee N."/>
            <person name="Campin R."/>
            <person name="McAtee P."/>
            <person name="Drummond R.S.M."/>
            <person name="Espley R.V."/>
            <person name="Ireland H.S."/>
            <person name="Wu R."/>
            <person name="Atkinson R.G."/>
            <person name="Karunairetnam S."/>
            <person name="Bulley S."/>
            <person name="Chunkath S."/>
            <person name="Hanley Z."/>
            <person name="Storey R."/>
            <person name="Thrimawithana A.H."/>
            <person name="Thomson S."/>
            <person name="David C."/>
            <person name="Testolin R."/>
            <person name="Huang H."/>
            <person name="Hellens R.P."/>
            <person name="Schaffer R.J."/>
        </authorList>
    </citation>
    <scope>NUCLEOTIDE SEQUENCE [LARGE SCALE GENOMIC DNA]</scope>
    <source>
        <strain evidence="10">cv. Red5</strain>
    </source>
</reference>
<dbReference type="Pfam" id="PF06886">
    <property type="entry name" value="TPX2"/>
    <property type="match status" value="1"/>
</dbReference>
<sequence length="377" mass="41804">MGMEVTDICTDKEPDCVIIYSNDVSHDSNQEITTCNNAAAESYNHINGDPEPQVLEENAEVKEYEVKECTTEKTVEISDLCLVENFKQKEIVLSSNCEAGLADENKKFEDQTRKDDNKKPKSSVKPAFKPGPGNARTNYTVPQPFALATEKRASYGIRPIGNEPDGATGVSKTSNTKTMQHLVITKQNQLISPLVSRKPLQPDNKKRLDEDDSCSVASSTAASARTLKTRAAVASAPTFRCMERAEKRREFYSKLEEKHQALEAEKTQWEARTKEEREAAIKQLRKSLLFKANPMPSFYHEGPPPKAELKKLPPTRAKSPKLGRRKSCSDAVGLSQEDKGIGARGRATHHSLGYYKDGTTANSKEQISLQNGMVPSN</sequence>
<comment type="similarity">
    <text evidence="2">Belongs to the TPX2 family.</text>
</comment>
<evidence type="ECO:0000256" key="5">
    <source>
        <dbReference type="ARBA" id="ARBA00023212"/>
    </source>
</evidence>
<dbReference type="GO" id="GO:0005874">
    <property type="term" value="C:microtubule"/>
    <property type="evidence" value="ECO:0007669"/>
    <property type="project" value="UniProtKB-KW"/>
</dbReference>
<dbReference type="InterPro" id="IPR027329">
    <property type="entry name" value="TPX2_C"/>
</dbReference>
<keyword evidence="5" id="KW-0206">Cytoskeleton</keyword>
<feature type="compositionally biased region" description="Polar residues" evidence="7">
    <location>
        <begin position="359"/>
        <end position="377"/>
    </location>
</feature>
<dbReference type="InParanoid" id="A0A2R6PKQ5"/>
<feature type="coiled-coil region" evidence="6">
    <location>
        <begin position="245"/>
        <end position="279"/>
    </location>
</feature>
<proteinExistence type="inferred from homology"/>